<gene>
    <name evidence="1" type="ORF">XNOV1_A000665</name>
</gene>
<dbReference type="PANTHER" id="PTHR36688">
    <property type="entry name" value="ENDO/EXONUCLEASE/PHOSPHATASE DOMAIN-CONTAINING PROTEIN"/>
    <property type="match status" value="1"/>
</dbReference>
<dbReference type="InterPro" id="IPR052560">
    <property type="entry name" value="RdDP_mobile_element"/>
</dbReference>
<dbReference type="PANTHER" id="PTHR36688:SF2">
    <property type="entry name" value="ENDONUCLEASE_EXONUCLEASE_PHOSPHATASE DOMAIN-CONTAINING PROTEIN"/>
    <property type="match status" value="1"/>
</dbReference>
<evidence type="ECO:0000313" key="1">
    <source>
        <dbReference type="EMBL" id="CAJ1087327.1"/>
    </source>
</evidence>
<sequence length="255" mass="29780">MERVRTPLRSKHLEVVAERGKVEEARLNFEREPTAKRRGELNEAKQCLFSTYDTIKREELMKRVRRVQEVQGEHQYREVWRVINEMTGRKRTKEGQVEGHSTKERVTTWTSHFLSCWAQQLMQLRKKRYHQSFKTSTLKMVPSHRVGKSAGPDGIPPEVLKNCDLNNIILEFCNLALLHNPDMWSLSNIVRVPKAGDLSKPDNYQGISLTCITAKVYNCMILNRVQHAIDPHLRENQNGFERGELLQPRSWHLGE</sequence>
<dbReference type="GO" id="GO:0016787">
    <property type="term" value="F:hydrolase activity"/>
    <property type="evidence" value="ECO:0007669"/>
    <property type="project" value="UniProtKB-KW"/>
</dbReference>
<dbReference type="Proteomes" id="UP001178508">
    <property type="component" value="Chromosome 24"/>
</dbReference>
<keyword evidence="1" id="KW-0378">Hydrolase</keyword>
<accession>A0AAV1HN10</accession>
<proteinExistence type="predicted"/>
<reference evidence="1" key="1">
    <citation type="submission" date="2023-08" db="EMBL/GenBank/DDBJ databases">
        <authorList>
            <person name="Alioto T."/>
            <person name="Alioto T."/>
            <person name="Gomez Garrido J."/>
        </authorList>
    </citation>
    <scope>NUCLEOTIDE SEQUENCE</scope>
</reference>
<keyword evidence="2" id="KW-1185">Reference proteome</keyword>
<evidence type="ECO:0000313" key="2">
    <source>
        <dbReference type="Proteomes" id="UP001178508"/>
    </source>
</evidence>
<name>A0AAV1HN10_XYRNO</name>
<dbReference type="AlphaFoldDB" id="A0AAV1HN10"/>
<protein>
    <submittedName>
        <fullName evidence="1">PREDICTED: ubiquitin carboxyl-terminal hydrolase CYLD-like</fullName>
    </submittedName>
</protein>
<organism evidence="1 2">
    <name type="scientific">Xyrichtys novacula</name>
    <name type="common">Pearly razorfish</name>
    <name type="synonym">Hemipteronotus novacula</name>
    <dbReference type="NCBI Taxonomy" id="13765"/>
    <lineage>
        <taxon>Eukaryota</taxon>
        <taxon>Metazoa</taxon>
        <taxon>Chordata</taxon>
        <taxon>Craniata</taxon>
        <taxon>Vertebrata</taxon>
        <taxon>Euteleostomi</taxon>
        <taxon>Actinopterygii</taxon>
        <taxon>Neopterygii</taxon>
        <taxon>Teleostei</taxon>
        <taxon>Neoteleostei</taxon>
        <taxon>Acanthomorphata</taxon>
        <taxon>Eupercaria</taxon>
        <taxon>Labriformes</taxon>
        <taxon>Labridae</taxon>
        <taxon>Xyrichtys</taxon>
    </lineage>
</organism>
<dbReference type="EMBL" id="OY660887">
    <property type="protein sequence ID" value="CAJ1087327.1"/>
    <property type="molecule type" value="Genomic_DNA"/>
</dbReference>